<reference evidence="1 2" key="1">
    <citation type="journal article" date="2023" name="Mol. Ecol. Resour.">
        <title>Chromosome-level genome assembly of a triploid poplar Populus alba 'Berolinensis'.</title>
        <authorList>
            <person name="Chen S."/>
            <person name="Yu Y."/>
            <person name="Wang X."/>
            <person name="Wang S."/>
            <person name="Zhang T."/>
            <person name="Zhou Y."/>
            <person name="He R."/>
            <person name="Meng N."/>
            <person name="Wang Y."/>
            <person name="Liu W."/>
            <person name="Liu Z."/>
            <person name="Liu J."/>
            <person name="Guo Q."/>
            <person name="Huang H."/>
            <person name="Sederoff R.R."/>
            <person name="Wang G."/>
            <person name="Qu G."/>
            <person name="Chen S."/>
        </authorList>
    </citation>
    <scope>NUCLEOTIDE SEQUENCE [LARGE SCALE GENOMIC DNA]</scope>
    <source>
        <strain evidence="1">SC-2020</strain>
    </source>
</reference>
<gene>
    <name evidence="1" type="ORF">NC653_000328</name>
</gene>
<dbReference type="EMBL" id="JAQIZT010000001">
    <property type="protein sequence ID" value="KAJ7009603.1"/>
    <property type="molecule type" value="Genomic_DNA"/>
</dbReference>
<sequence>MVQAFIWMRPVIFHSQRNGEGPILQHTFDVITGNTISEPRDDMEFESHEDAYSFYKEYAMSAGFGTAEFYGKI</sequence>
<proteinExistence type="predicted"/>
<name>A0AAD6RIQ4_9ROSI</name>
<dbReference type="AlphaFoldDB" id="A0AAD6RIQ4"/>
<evidence type="ECO:0000313" key="1">
    <source>
        <dbReference type="EMBL" id="KAJ7009603.1"/>
    </source>
</evidence>
<evidence type="ECO:0000313" key="2">
    <source>
        <dbReference type="Proteomes" id="UP001164929"/>
    </source>
</evidence>
<accession>A0AAD6RIQ4</accession>
<keyword evidence="2" id="KW-1185">Reference proteome</keyword>
<protein>
    <submittedName>
        <fullName evidence="1">Uncharacterized protein</fullName>
    </submittedName>
</protein>
<dbReference type="Proteomes" id="UP001164929">
    <property type="component" value="Chromosome 1"/>
</dbReference>
<organism evidence="1 2">
    <name type="scientific">Populus alba x Populus x berolinensis</name>
    <dbReference type="NCBI Taxonomy" id="444605"/>
    <lineage>
        <taxon>Eukaryota</taxon>
        <taxon>Viridiplantae</taxon>
        <taxon>Streptophyta</taxon>
        <taxon>Embryophyta</taxon>
        <taxon>Tracheophyta</taxon>
        <taxon>Spermatophyta</taxon>
        <taxon>Magnoliopsida</taxon>
        <taxon>eudicotyledons</taxon>
        <taxon>Gunneridae</taxon>
        <taxon>Pentapetalae</taxon>
        <taxon>rosids</taxon>
        <taxon>fabids</taxon>
        <taxon>Malpighiales</taxon>
        <taxon>Salicaceae</taxon>
        <taxon>Saliceae</taxon>
        <taxon>Populus</taxon>
    </lineage>
</organism>
<comment type="caution">
    <text evidence="1">The sequence shown here is derived from an EMBL/GenBank/DDBJ whole genome shotgun (WGS) entry which is preliminary data.</text>
</comment>